<evidence type="ECO:0000313" key="9">
    <source>
        <dbReference type="EMBL" id="MDI1487634.1"/>
    </source>
</evidence>
<feature type="transmembrane region" description="Helical" evidence="7">
    <location>
        <begin position="118"/>
        <end position="136"/>
    </location>
</feature>
<dbReference type="EMBL" id="JAPUFD010000006">
    <property type="protein sequence ID" value="MDI1487634.1"/>
    <property type="molecule type" value="Genomic_DNA"/>
</dbReference>
<keyword evidence="3 7" id="KW-0812">Transmembrane</keyword>
<keyword evidence="2" id="KW-0813">Transport</keyword>
<dbReference type="PROSITE" id="PS50850">
    <property type="entry name" value="MFS"/>
    <property type="match status" value="1"/>
</dbReference>
<name>A0AA43TTX7_9LECA</name>
<protein>
    <recommendedName>
        <fullName evidence="8">Major facilitator superfamily (MFS) profile domain-containing protein</fullName>
    </recommendedName>
</protein>
<comment type="subcellular location">
    <subcellularLocation>
        <location evidence="1">Membrane</location>
        <topology evidence="1">Multi-pass membrane protein</topology>
    </subcellularLocation>
</comment>
<evidence type="ECO:0000256" key="6">
    <source>
        <dbReference type="SAM" id="MobiDB-lite"/>
    </source>
</evidence>
<dbReference type="Gene3D" id="1.20.1720.10">
    <property type="entry name" value="Multidrug resistance protein D"/>
    <property type="match status" value="1"/>
</dbReference>
<dbReference type="PANTHER" id="PTHR23502:SF51">
    <property type="entry name" value="QUINIDINE RESISTANCE PROTEIN 1-RELATED"/>
    <property type="match status" value="1"/>
</dbReference>
<organism evidence="9 10">
    <name type="scientific">Ramalina farinacea</name>
    <dbReference type="NCBI Taxonomy" id="258253"/>
    <lineage>
        <taxon>Eukaryota</taxon>
        <taxon>Fungi</taxon>
        <taxon>Dikarya</taxon>
        <taxon>Ascomycota</taxon>
        <taxon>Pezizomycotina</taxon>
        <taxon>Lecanoromycetes</taxon>
        <taxon>OSLEUM clade</taxon>
        <taxon>Lecanoromycetidae</taxon>
        <taxon>Lecanorales</taxon>
        <taxon>Lecanorineae</taxon>
        <taxon>Ramalinaceae</taxon>
        <taxon>Ramalina</taxon>
    </lineage>
</organism>
<gene>
    <name evidence="9" type="ORF">OHK93_006904</name>
</gene>
<dbReference type="GO" id="GO:0005886">
    <property type="term" value="C:plasma membrane"/>
    <property type="evidence" value="ECO:0007669"/>
    <property type="project" value="TreeGrafter"/>
</dbReference>
<reference evidence="9" key="1">
    <citation type="journal article" date="2023" name="Genome Biol. Evol.">
        <title>First Whole Genome Sequence and Flow Cytometry Genome Size Data for the Lichen-Forming Fungus Ramalina farinacea (Ascomycota).</title>
        <authorList>
            <person name="Llewellyn T."/>
            <person name="Mian S."/>
            <person name="Hill R."/>
            <person name="Leitch I.J."/>
            <person name="Gaya E."/>
        </authorList>
    </citation>
    <scope>NUCLEOTIDE SEQUENCE</scope>
    <source>
        <strain evidence="9">LIQ254RAFAR</strain>
    </source>
</reference>
<evidence type="ECO:0000256" key="3">
    <source>
        <dbReference type="ARBA" id="ARBA00022692"/>
    </source>
</evidence>
<keyword evidence="10" id="KW-1185">Reference proteome</keyword>
<dbReference type="SUPFAM" id="SSF103473">
    <property type="entry name" value="MFS general substrate transporter"/>
    <property type="match status" value="1"/>
</dbReference>
<dbReference type="Proteomes" id="UP001161017">
    <property type="component" value="Unassembled WGS sequence"/>
</dbReference>
<sequence length="395" mass="42570">MSDDKIVDDTRSNNRGDADVELAGGAEKSLPVSTTADNVPYSVFTRSQKRLITLLIGLSMLFSPMSANIYFPCIPALEESYHASRQLINLTITSYVIVQGIAPALFGDLADMIGRRPVYLLTFMVYVSASLGLALQRDYAALLVLRTLQSFGCSATVAIGYGVIADVVPSSQRGSMLGPAMVATNLGPSLGPLLGGVLAARAGWRWVFWLLCIMGIAFLALLVLCFPETARSIVGNGSIAPKGWHRTLAACLRQGHNDGISSTHQDPLSSCRSHKGVMPNPFKSVELIFNKNTSLVLSLSAIYYTIYYCTQASLAGFFADIYGYNELQVGLCYLAIGFGVALGGYANGMCIIVSQSLQKTTALHRQRITLMLSWVFETQADSSTDATESPQSVKE</sequence>
<feature type="transmembrane region" description="Helical" evidence="7">
    <location>
        <begin position="334"/>
        <end position="357"/>
    </location>
</feature>
<feature type="transmembrane region" description="Helical" evidence="7">
    <location>
        <begin position="51"/>
        <end position="71"/>
    </location>
</feature>
<evidence type="ECO:0000256" key="2">
    <source>
        <dbReference type="ARBA" id="ARBA00022448"/>
    </source>
</evidence>
<dbReference type="FunFam" id="1.20.1720.10:FF:000009">
    <property type="entry name" value="MFS multidrug transporter"/>
    <property type="match status" value="1"/>
</dbReference>
<feature type="transmembrane region" description="Helical" evidence="7">
    <location>
        <begin position="301"/>
        <end position="322"/>
    </location>
</feature>
<evidence type="ECO:0000256" key="7">
    <source>
        <dbReference type="SAM" id="Phobius"/>
    </source>
</evidence>
<feature type="transmembrane region" description="Helical" evidence="7">
    <location>
        <begin position="148"/>
        <end position="168"/>
    </location>
</feature>
<dbReference type="GO" id="GO:0022857">
    <property type="term" value="F:transmembrane transporter activity"/>
    <property type="evidence" value="ECO:0007669"/>
    <property type="project" value="InterPro"/>
</dbReference>
<dbReference type="InterPro" id="IPR036259">
    <property type="entry name" value="MFS_trans_sf"/>
</dbReference>
<dbReference type="InterPro" id="IPR011701">
    <property type="entry name" value="MFS"/>
</dbReference>
<feature type="region of interest" description="Disordered" evidence="6">
    <location>
        <begin position="1"/>
        <end position="20"/>
    </location>
</feature>
<proteinExistence type="predicted"/>
<evidence type="ECO:0000256" key="1">
    <source>
        <dbReference type="ARBA" id="ARBA00004141"/>
    </source>
</evidence>
<evidence type="ECO:0000259" key="8">
    <source>
        <dbReference type="PROSITE" id="PS50850"/>
    </source>
</evidence>
<feature type="compositionally biased region" description="Basic and acidic residues" evidence="6">
    <location>
        <begin position="1"/>
        <end position="18"/>
    </location>
</feature>
<evidence type="ECO:0000313" key="10">
    <source>
        <dbReference type="Proteomes" id="UP001161017"/>
    </source>
</evidence>
<dbReference type="InterPro" id="IPR020846">
    <property type="entry name" value="MFS_dom"/>
</dbReference>
<feature type="transmembrane region" description="Helical" evidence="7">
    <location>
        <begin position="206"/>
        <end position="226"/>
    </location>
</feature>
<keyword evidence="4 7" id="KW-1133">Transmembrane helix</keyword>
<feature type="domain" description="Major facilitator superfamily (MFS) profile" evidence="8">
    <location>
        <begin position="52"/>
        <end position="395"/>
    </location>
</feature>
<keyword evidence="5 7" id="KW-0472">Membrane</keyword>
<feature type="transmembrane region" description="Helical" evidence="7">
    <location>
        <begin position="87"/>
        <end position="106"/>
    </location>
</feature>
<dbReference type="Pfam" id="PF07690">
    <property type="entry name" value="MFS_1"/>
    <property type="match status" value="1"/>
</dbReference>
<dbReference type="AlphaFoldDB" id="A0AA43TTX7"/>
<accession>A0AA43TTX7</accession>
<evidence type="ECO:0000256" key="4">
    <source>
        <dbReference type="ARBA" id="ARBA00022989"/>
    </source>
</evidence>
<dbReference type="PANTHER" id="PTHR23502">
    <property type="entry name" value="MAJOR FACILITATOR SUPERFAMILY"/>
    <property type="match status" value="1"/>
</dbReference>
<comment type="caution">
    <text evidence="9">The sequence shown here is derived from an EMBL/GenBank/DDBJ whole genome shotgun (WGS) entry which is preliminary data.</text>
</comment>
<evidence type="ECO:0000256" key="5">
    <source>
        <dbReference type="ARBA" id="ARBA00023136"/>
    </source>
</evidence>